<dbReference type="Proteomes" id="UP000485058">
    <property type="component" value="Unassembled WGS sequence"/>
</dbReference>
<proteinExistence type="predicted"/>
<dbReference type="AlphaFoldDB" id="A0A6A0AG46"/>
<name>A0A6A0AG46_HAELA</name>
<dbReference type="Pfam" id="PF14223">
    <property type="entry name" value="Retrotran_gag_2"/>
    <property type="match status" value="1"/>
</dbReference>
<reference evidence="1 2" key="1">
    <citation type="submission" date="2020-02" db="EMBL/GenBank/DDBJ databases">
        <title>Draft genome sequence of Haematococcus lacustris strain NIES-144.</title>
        <authorList>
            <person name="Morimoto D."/>
            <person name="Nakagawa S."/>
            <person name="Yoshida T."/>
            <person name="Sawayama S."/>
        </authorList>
    </citation>
    <scope>NUCLEOTIDE SEQUENCE [LARGE SCALE GENOMIC DNA]</scope>
    <source>
        <strain evidence="1 2">NIES-144</strain>
    </source>
</reference>
<evidence type="ECO:0000313" key="1">
    <source>
        <dbReference type="EMBL" id="GFH31696.1"/>
    </source>
</evidence>
<dbReference type="EMBL" id="BLLF01005845">
    <property type="protein sequence ID" value="GFH31696.1"/>
    <property type="molecule type" value="Genomic_DNA"/>
</dbReference>
<keyword evidence="2" id="KW-1185">Reference proteome</keyword>
<organism evidence="1 2">
    <name type="scientific">Haematococcus lacustris</name>
    <name type="common">Green alga</name>
    <name type="synonym">Haematococcus pluvialis</name>
    <dbReference type="NCBI Taxonomy" id="44745"/>
    <lineage>
        <taxon>Eukaryota</taxon>
        <taxon>Viridiplantae</taxon>
        <taxon>Chlorophyta</taxon>
        <taxon>core chlorophytes</taxon>
        <taxon>Chlorophyceae</taxon>
        <taxon>CS clade</taxon>
        <taxon>Chlamydomonadales</taxon>
        <taxon>Haematococcaceae</taxon>
        <taxon>Haematococcus</taxon>
    </lineage>
</organism>
<sequence length="182" mass="19539">MREVTDALGVRGGHGEGPRNAAVGWIGSPVLSGVGGFGQLVEGYGPTTARARSVSIPSWMAGEGLRSSVEKLTEFNWDDWELLMKSHLIYNDLWEVVEEGLEEAESGSIEFKAPTAAKARKDVKAKAVIVLHLSSQFLQLAKDSQTAAELWERLTSVFNVSAAASRIGAVQELAQISPAESD</sequence>
<comment type="caution">
    <text evidence="1">The sequence shown here is derived from an EMBL/GenBank/DDBJ whole genome shotgun (WGS) entry which is preliminary data.</text>
</comment>
<accession>A0A6A0AG46</accession>
<gene>
    <name evidence="1" type="ORF">HaLaN_30788</name>
</gene>
<evidence type="ECO:0000313" key="2">
    <source>
        <dbReference type="Proteomes" id="UP000485058"/>
    </source>
</evidence>
<protein>
    <submittedName>
        <fullName evidence="1">Ankyrin</fullName>
    </submittedName>
</protein>